<accession>A0A1I2AUA5</accession>
<dbReference type="Gene3D" id="1.20.1250.20">
    <property type="entry name" value="MFS general substrate transporter like domains"/>
    <property type="match status" value="1"/>
</dbReference>
<keyword evidence="4" id="KW-1003">Cell membrane</keyword>
<evidence type="ECO:0000256" key="3">
    <source>
        <dbReference type="ARBA" id="ARBA00022448"/>
    </source>
</evidence>
<reference evidence="11" key="1">
    <citation type="submission" date="2016-10" db="EMBL/GenBank/DDBJ databases">
        <authorList>
            <person name="Varghese N."/>
            <person name="Submissions S."/>
        </authorList>
    </citation>
    <scope>NUCLEOTIDE SEQUENCE [LARGE SCALE GENOMIC DNA]</scope>
    <source>
        <strain evidence="11">DSM 22530</strain>
    </source>
</reference>
<dbReference type="InterPro" id="IPR020846">
    <property type="entry name" value="MFS_dom"/>
</dbReference>
<comment type="subcellular location">
    <subcellularLocation>
        <location evidence="1">Cell membrane</location>
        <topology evidence="1">Multi-pass membrane protein</topology>
    </subcellularLocation>
</comment>
<evidence type="ECO:0000256" key="7">
    <source>
        <dbReference type="ARBA" id="ARBA00023136"/>
    </source>
</evidence>
<keyword evidence="3" id="KW-0813">Transport</keyword>
<dbReference type="NCBIfam" id="TIGR00711">
    <property type="entry name" value="efflux_EmrB"/>
    <property type="match status" value="1"/>
</dbReference>
<dbReference type="Gene3D" id="1.20.1720.10">
    <property type="entry name" value="Multidrug resistance protein D"/>
    <property type="match status" value="1"/>
</dbReference>
<keyword evidence="7 8" id="KW-0472">Membrane</keyword>
<evidence type="ECO:0000256" key="5">
    <source>
        <dbReference type="ARBA" id="ARBA00022692"/>
    </source>
</evidence>
<feature type="transmembrane region" description="Helical" evidence="8">
    <location>
        <begin position="43"/>
        <end position="64"/>
    </location>
</feature>
<feature type="transmembrane region" description="Helical" evidence="8">
    <location>
        <begin position="196"/>
        <end position="215"/>
    </location>
</feature>
<keyword evidence="6 8" id="KW-1133">Transmembrane helix</keyword>
<feature type="transmembrane region" description="Helical" evidence="8">
    <location>
        <begin position="108"/>
        <end position="126"/>
    </location>
</feature>
<dbReference type="InterPro" id="IPR004638">
    <property type="entry name" value="EmrB-like"/>
</dbReference>
<feature type="transmembrane region" description="Helical" evidence="8">
    <location>
        <begin position="329"/>
        <end position="347"/>
    </location>
</feature>
<feature type="domain" description="Major facilitator superfamily (MFS) profile" evidence="9">
    <location>
        <begin position="10"/>
        <end position="460"/>
    </location>
</feature>
<feature type="transmembrane region" description="Helical" evidence="8">
    <location>
        <begin position="227"/>
        <end position="245"/>
    </location>
</feature>
<dbReference type="Pfam" id="PF07690">
    <property type="entry name" value="MFS_1"/>
    <property type="match status" value="1"/>
</dbReference>
<gene>
    <name evidence="10" type="ORF">SAMN05216238_11813</name>
</gene>
<dbReference type="Proteomes" id="UP000199474">
    <property type="component" value="Unassembled WGS sequence"/>
</dbReference>
<feature type="transmembrane region" description="Helical" evidence="8">
    <location>
        <begin position="266"/>
        <end position="289"/>
    </location>
</feature>
<keyword evidence="11" id="KW-1185">Reference proteome</keyword>
<name>A0A1I2AUA5_9BACI</name>
<dbReference type="InterPro" id="IPR011701">
    <property type="entry name" value="MFS"/>
</dbReference>
<feature type="transmembrane region" description="Helical" evidence="8">
    <location>
        <begin position="133"/>
        <end position="157"/>
    </location>
</feature>
<organism evidence="10 11">
    <name type="scientific">Lentibacillus persicus</name>
    <dbReference type="NCBI Taxonomy" id="640948"/>
    <lineage>
        <taxon>Bacteria</taxon>
        <taxon>Bacillati</taxon>
        <taxon>Bacillota</taxon>
        <taxon>Bacilli</taxon>
        <taxon>Bacillales</taxon>
        <taxon>Bacillaceae</taxon>
        <taxon>Lentibacillus</taxon>
    </lineage>
</organism>
<dbReference type="GO" id="GO:0005886">
    <property type="term" value="C:plasma membrane"/>
    <property type="evidence" value="ECO:0007669"/>
    <property type="project" value="UniProtKB-SubCell"/>
</dbReference>
<evidence type="ECO:0000256" key="4">
    <source>
        <dbReference type="ARBA" id="ARBA00022475"/>
    </source>
</evidence>
<feature type="transmembrane region" description="Helical" evidence="8">
    <location>
        <begin position="301"/>
        <end position="322"/>
    </location>
</feature>
<evidence type="ECO:0000256" key="6">
    <source>
        <dbReference type="ARBA" id="ARBA00022989"/>
    </source>
</evidence>
<evidence type="ECO:0000256" key="8">
    <source>
        <dbReference type="SAM" id="Phobius"/>
    </source>
</evidence>
<feature type="transmembrane region" description="Helical" evidence="8">
    <location>
        <begin position="397"/>
        <end position="416"/>
    </location>
</feature>
<protein>
    <submittedName>
        <fullName evidence="10">Drug resistance transporter, EmrB/QacA subfamily</fullName>
    </submittedName>
</protein>
<feature type="transmembrane region" description="Helical" evidence="8">
    <location>
        <begin position="437"/>
        <end position="455"/>
    </location>
</feature>
<dbReference type="EMBL" id="FOMR01000018">
    <property type="protein sequence ID" value="SFE47551.1"/>
    <property type="molecule type" value="Genomic_DNA"/>
</dbReference>
<dbReference type="PROSITE" id="PS50850">
    <property type="entry name" value="MFS"/>
    <property type="match status" value="1"/>
</dbReference>
<dbReference type="PANTHER" id="PTHR42718">
    <property type="entry name" value="MAJOR FACILITATOR SUPERFAMILY MULTIDRUG TRANSPORTER MFSC"/>
    <property type="match status" value="1"/>
</dbReference>
<feature type="transmembrane region" description="Helical" evidence="8">
    <location>
        <begin position="163"/>
        <end position="184"/>
    </location>
</feature>
<proteinExistence type="inferred from homology"/>
<dbReference type="InterPro" id="IPR036259">
    <property type="entry name" value="MFS_trans_sf"/>
</dbReference>
<evidence type="ECO:0000259" key="9">
    <source>
        <dbReference type="PROSITE" id="PS50850"/>
    </source>
</evidence>
<dbReference type="AlphaFoldDB" id="A0A1I2AUA5"/>
<dbReference type="GO" id="GO:0022857">
    <property type="term" value="F:transmembrane transporter activity"/>
    <property type="evidence" value="ECO:0007669"/>
    <property type="project" value="InterPro"/>
</dbReference>
<dbReference type="SUPFAM" id="SSF103473">
    <property type="entry name" value="MFS general substrate transporter"/>
    <property type="match status" value="1"/>
</dbReference>
<dbReference type="RefSeq" id="WP_090087632.1">
    <property type="nucleotide sequence ID" value="NZ_FOMR01000018.1"/>
</dbReference>
<keyword evidence="5 8" id="KW-0812">Transmembrane</keyword>
<dbReference type="CDD" id="cd17503">
    <property type="entry name" value="MFS_LmrB_MDR_like"/>
    <property type="match status" value="1"/>
</dbReference>
<comment type="similarity">
    <text evidence="2">Belongs to the major facilitator superfamily. EmrB family.</text>
</comment>
<sequence length="465" mass="50065">MGKIKAKWLVVMSVLFGTFTVILNNSMLNPTLPTFMELFNTDAVAVSWLLTIFMVSMGMTMPLTGYLGDRFGKKRIYITGLFIFITGSLMGALSPTLGMIIVSRAVQGIAGGLMMPIAMALIFNAFPKDQRGLAVGIYGVAAMVAPALGPTVGGVVIEYFTWPFLFLFNLPFAVTGILFCLRYLKPTETKPDLKFDLPGFLMITTGVGLILYALGRGSTLELLLSPISLGCVALGVVLISIFVKYEVQQESPLLDLSMFKIPTYSASIAVTATASIGLFSGIFLLPLLIQEVYGMSEIQTGLLFLPAALISGVFMTLGGKLLDLKGPRYVVPVGLLLLGGFTLALGFNTMSTSFWTLLVLHALRSAGLGMCNMPATTAGMNTIPENQVAQGSAMNNVIRQIFSSFGIVFFSIYYEVRRAQLTSLEGQAASLQSLNEAFMIAGVFILVMIPVSFIMKSPHKSEAVN</sequence>
<dbReference type="STRING" id="640948.SAMN05216238_11813"/>
<feature type="transmembrane region" description="Helical" evidence="8">
    <location>
        <begin position="76"/>
        <end position="102"/>
    </location>
</feature>
<dbReference type="PANTHER" id="PTHR42718:SF9">
    <property type="entry name" value="MAJOR FACILITATOR SUPERFAMILY MULTIDRUG TRANSPORTER MFSC"/>
    <property type="match status" value="1"/>
</dbReference>
<evidence type="ECO:0000256" key="1">
    <source>
        <dbReference type="ARBA" id="ARBA00004651"/>
    </source>
</evidence>
<dbReference type="PRINTS" id="PR01036">
    <property type="entry name" value="TCRTETB"/>
</dbReference>
<evidence type="ECO:0000313" key="10">
    <source>
        <dbReference type="EMBL" id="SFE47551.1"/>
    </source>
</evidence>
<evidence type="ECO:0000256" key="2">
    <source>
        <dbReference type="ARBA" id="ARBA00008537"/>
    </source>
</evidence>
<dbReference type="OrthoDB" id="9816041at2"/>
<evidence type="ECO:0000313" key="11">
    <source>
        <dbReference type="Proteomes" id="UP000199474"/>
    </source>
</evidence>
<feature type="transmembrane region" description="Helical" evidence="8">
    <location>
        <begin position="7"/>
        <end position="23"/>
    </location>
</feature>